<feature type="coiled-coil region" evidence="1">
    <location>
        <begin position="7"/>
        <end position="41"/>
    </location>
</feature>
<protein>
    <submittedName>
        <fullName evidence="3">MazG domain-containing protein</fullName>
    </submittedName>
</protein>
<evidence type="ECO:0000313" key="2">
    <source>
        <dbReference type="Proteomes" id="UP000038045"/>
    </source>
</evidence>
<evidence type="ECO:0000313" key="3">
    <source>
        <dbReference type="WBParaSite" id="PTRK_0001743900.1"/>
    </source>
</evidence>
<name>A0A0N5A693_PARTI</name>
<proteinExistence type="predicted"/>
<dbReference type="WBParaSite" id="PTRK_0001743900.1">
    <property type="protein sequence ID" value="PTRK_0001743900.1"/>
    <property type="gene ID" value="PTRK_0001743900"/>
</dbReference>
<accession>A0A0N5A693</accession>
<evidence type="ECO:0000256" key="1">
    <source>
        <dbReference type="SAM" id="Coils"/>
    </source>
</evidence>
<keyword evidence="2" id="KW-1185">Reference proteome</keyword>
<dbReference type="AlphaFoldDB" id="A0A0N5A693"/>
<keyword evidence="1" id="KW-0175">Coiled coil</keyword>
<reference evidence="3" key="1">
    <citation type="submission" date="2017-02" db="UniProtKB">
        <authorList>
            <consortium name="WormBaseParasite"/>
        </authorList>
    </citation>
    <scope>IDENTIFICATION</scope>
</reference>
<sequence length="100" mass="11713">MAFDEKLQVLKQRLLAIMEKIDDIEKSVEEVEKTVADISELMELIHNRRDGELPHDILFTNRQIDDFFKYVTSGFCDIYTKKVTGDGTLENVIKHLRRSK</sequence>
<dbReference type="Proteomes" id="UP000038045">
    <property type="component" value="Unplaced"/>
</dbReference>
<organism evidence="2 3">
    <name type="scientific">Parastrongyloides trichosuri</name>
    <name type="common">Possum-specific nematode worm</name>
    <dbReference type="NCBI Taxonomy" id="131310"/>
    <lineage>
        <taxon>Eukaryota</taxon>
        <taxon>Metazoa</taxon>
        <taxon>Ecdysozoa</taxon>
        <taxon>Nematoda</taxon>
        <taxon>Chromadorea</taxon>
        <taxon>Rhabditida</taxon>
        <taxon>Tylenchina</taxon>
        <taxon>Panagrolaimomorpha</taxon>
        <taxon>Strongyloidoidea</taxon>
        <taxon>Strongyloididae</taxon>
        <taxon>Parastrongyloides</taxon>
    </lineage>
</organism>